<evidence type="ECO:0000256" key="5">
    <source>
        <dbReference type="ARBA" id="ARBA00020397"/>
    </source>
</evidence>
<feature type="domain" description="Aminoacyl-transfer RNA synthetases class-II family profile" evidence="11">
    <location>
        <begin position="21"/>
        <end position="324"/>
    </location>
</feature>
<reference evidence="12 13" key="1">
    <citation type="submission" date="2021-02" db="EMBL/GenBank/DDBJ databases">
        <title>Bacillus sp. RD4P76, an endophyte from a halophyte.</title>
        <authorList>
            <person name="Sun J.-Q."/>
        </authorList>
    </citation>
    <scope>NUCLEOTIDE SEQUENCE [LARGE SCALE GENOMIC DNA]</scope>
    <source>
        <strain evidence="12 13">RD4P76</strain>
    </source>
</reference>
<dbReference type="InterPro" id="IPR006195">
    <property type="entry name" value="aa-tRNA-synth_II"/>
</dbReference>
<dbReference type="Pfam" id="PF21996">
    <property type="entry name" value="HisZ-like"/>
    <property type="match status" value="1"/>
</dbReference>
<dbReference type="CDD" id="cd00773">
    <property type="entry name" value="HisRS-like_core"/>
    <property type="match status" value="1"/>
</dbReference>
<gene>
    <name evidence="10" type="primary">hisZ</name>
    <name evidence="12" type="ORF">JR050_15235</name>
</gene>
<comment type="pathway">
    <text evidence="2 10">Amino-acid biosynthesis; L-histidine biosynthesis; L-histidine from 5-phospho-alpha-D-ribose 1-diphosphate: step 1/9.</text>
</comment>
<evidence type="ECO:0000256" key="9">
    <source>
        <dbReference type="ARBA" id="ARBA00025246"/>
    </source>
</evidence>
<dbReference type="GO" id="GO:0016757">
    <property type="term" value="F:glycosyltransferase activity"/>
    <property type="evidence" value="ECO:0007669"/>
    <property type="project" value="UniProtKB-KW"/>
</dbReference>
<keyword evidence="6 10" id="KW-0963">Cytoplasm</keyword>
<dbReference type="NCBIfam" id="TIGR00443">
    <property type="entry name" value="hisZ_biosyn_reg"/>
    <property type="match status" value="1"/>
</dbReference>
<evidence type="ECO:0000256" key="2">
    <source>
        <dbReference type="ARBA" id="ARBA00004667"/>
    </source>
</evidence>
<keyword evidence="13" id="KW-1185">Reference proteome</keyword>
<dbReference type="Gene3D" id="3.30.930.10">
    <property type="entry name" value="Bira Bifunctional Protein, Domain 2"/>
    <property type="match status" value="1"/>
</dbReference>
<dbReference type="PANTHER" id="PTHR43707:SF1">
    <property type="entry name" value="HISTIDINE--TRNA LIGASE, MITOCHONDRIAL-RELATED"/>
    <property type="match status" value="1"/>
</dbReference>
<comment type="function">
    <text evidence="9 10">Required for the first step of histidine biosynthesis. May allow the feedback regulation of ATP phosphoribosyltransferase activity by histidine.</text>
</comment>
<proteinExistence type="inferred from homology"/>
<protein>
    <recommendedName>
        <fullName evidence="5 10">ATP phosphoribosyltransferase regulatory subunit</fullName>
    </recommendedName>
</protein>
<keyword evidence="12" id="KW-0808">Transferase</keyword>
<comment type="subunit">
    <text evidence="4 10">Heteromultimer composed of HisG and HisZ subunits.</text>
</comment>
<organism evidence="12 13">
    <name type="scientific">Bacillus suaedaesalsae</name>
    <dbReference type="NCBI Taxonomy" id="2810349"/>
    <lineage>
        <taxon>Bacteria</taxon>
        <taxon>Bacillati</taxon>
        <taxon>Bacillota</taxon>
        <taxon>Bacilli</taxon>
        <taxon>Bacillales</taxon>
        <taxon>Bacillaceae</taxon>
        <taxon>Bacillus</taxon>
    </lineage>
</organism>
<accession>A0ABS2DKU1</accession>
<dbReference type="InterPro" id="IPR004516">
    <property type="entry name" value="HisRS/HisZ"/>
</dbReference>
<evidence type="ECO:0000256" key="6">
    <source>
        <dbReference type="ARBA" id="ARBA00022490"/>
    </source>
</evidence>
<dbReference type="SUPFAM" id="SSF55681">
    <property type="entry name" value="Class II aaRS and biotin synthetases"/>
    <property type="match status" value="1"/>
</dbReference>
<keyword evidence="7 10" id="KW-0028">Amino-acid biosynthesis</keyword>
<evidence type="ECO:0000259" key="11">
    <source>
        <dbReference type="PROSITE" id="PS50862"/>
    </source>
</evidence>
<dbReference type="PANTHER" id="PTHR43707">
    <property type="entry name" value="HISTIDYL-TRNA SYNTHETASE"/>
    <property type="match status" value="1"/>
</dbReference>
<dbReference type="Gene3D" id="3.40.50.12590">
    <property type="match status" value="1"/>
</dbReference>
<evidence type="ECO:0000313" key="12">
    <source>
        <dbReference type="EMBL" id="MBM6619021.1"/>
    </source>
</evidence>
<evidence type="ECO:0000313" key="13">
    <source>
        <dbReference type="Proteomes" id="UP001518925"/>
    </source>
</evidence>
<evidence type="ECO:0000256" key="8">
    <source>
        <dbReference type="ARBA" id="ARBA00023102"/>
    </source>
</evidence>
<evidence type="ECO:0000256" key="3">
    <source>
        <dbReference type="ARBA" id="ARBA00005539"/>
    </source>
</evidence>
<dbReference type="PROSITE" id="PS50862">
    <property type="entry name" value="AA_TRNA_LIGASE_II"/>
    <property type="match status" value="1"/>
</dbReference>
<dbReference type="Proteomes" id="UP001518925">
    <property type="component" value="Unassembled WGS sequence"/>
</dbReference>
<dbReference type="NCBIfam" id="NF008941">
    <property type="entry name" value="PRK12292.2-4"/>
    <property type="match status" value="1"/>
</dbReference>
<dbReference type="Pfam" id="PF13393">
    <property type="entry name" value="tRNA-synt_His"/>
    <property type="match status" value="1"/>
</dbReference>
<dbReference type="InterPro" id="IPR041715">
    <property type="entry name" value="HisRS-like_core"/>
</dbReference>
<evidence type="ECO:0000256" key="10">
    <source>
        <dbReference type="HAMAP-Rule" id="MF_00125"/>
    </source>
</evidence>
<dbReference type="InterPro" id="IPR004517">
    <property type="entry name" value="HisZ"/>
</dbReference>
<comment type="caution">
    <text evidence="12">The sequence shown here is derived from an EMBL/GenBank/DDBJ whole genome shotgun (WGS) entry which is preliminary data.</text>
</comment>
<evidence type="ECO:0000256" key="4">
    <source>
        <dbReference type="ARBA" id="ARBA00011496"/>
    </source>
</evidence>
<evidence type="ECO:0000256" key="1">
    <source>
        <dbReference type="ARBA" id="ARBA00004496"/>
    </source>
</evidence>
<keyword evidence="12" id="KW-0328">Glycosyltransferase</keyword>
<dbReference type="InterPro" id="IPR053846">
    <property type="entry name" value="HisZ-C"/>
</dbReference>
<name>A0ABS2DKU1_9BACI</name>
<comment type="subcellular location">
    <subcellularLocation>
        <location evidence="1 10">Cytoplasm</location>
    </subcellularLocation>
</comment>
<keyword evidence="8 10" id="KW-0368">Histidine biosynthesis</keyword>
<comment type="miscellaneous">
    <text evidence="10">This function is generally fulfilled by the C-terminal part of HisG, which is missing in some bacteria such as this one.</text>
</comment>
<evidence type="ECO:0000256" key="7">
    <source>
        <dbReference type="ARBA" id="ARBA00022605"/>
    </source>
</evidence>
<sequence length="393" mass="44277">MSKRKAFEKPVGMRDTLPLLYRRKQEVRKRVASVMEGYGYEFLETPTLEFYETVGEASAILDQQLFKLMDQQGYSLVLRPDMTAPIARLAASKLYTGGYPLRLAYSTNVFRAQQREGGRPAEFEHIGVELIGDKTASADAEVIALMISSLQDAGLSEFTVALGHIGFVNALFLEILGNEQRASELRRFLYEKNYVGYREHIKGLSLSSIDKEKLFALMQLRGKENVIGQASELVQGEKALQALKELENVVKSLEVCGVMKSIKLDLNLVSHMSYYTGVVFEGYSANVGYPICSGGRYDELLEKFERPAAATGFAIRMDYLLEALPELQESRQLECVIFSEERRREALAYVADKRQQGKKVVMQELSGVERIDSYTSRFKEVTYLIGAAGRDNR</sequence>
<dbReference type="PIRSF" id="PIRSF001549">
    <property type="entry name" value="His-tRNA_synth"/>
    <property type="match status" value="1"/>
</dbReference>
<comment type="similarity">
    <text evidence="3 10">Belongs to the class-II aminoacyl-tRNA synthetase family. HisZ subfamily.</text>
</comment>
<dbReference type="HAMAP" id="MF_00125">
    <property type="entry name" value="HisZ"/>
    <property type="match status" value="1"/>
</dbReference>
<dbReference type="InterPro" id="IPR045864">
    <property type="entry name" value="aa-tRNA-synth_II/BPL/LPL"/>
</dbReference>
<dbReference type="EMBL" id="JAFELM010000036">
    <property type="protein sequence ID" value="MBM6619021.1"/>
    <property type="molecule type" value="Genomic_DNA"/>
</dbReference>